<gene>
    <name evidence="1" type="ORF">EVAR_2627_1</name>
</gene>
<dbReference type="AlphaFoldDB" id="A0A4C1SPM0"/>
<evidence type="ECO:0000313" key="2">
    <source>
        <dbReference type="Proteomes" id="UP000299102"/>
    </source>
</evidence>
<dbReference type="Proteomes" id="UP000299102">
    <property type="component" value="Unassembled WGS sequence"/>
</dbReference>
<keyword evidence="2" id="KW-1185">Reference proteome</keyword>
<proteinExistence type="predicted"/>
<name>A0A4C1SPM0_EUMVA</name>
<protein>
    <submittedName>
        <fullName evidence="1">Uncharacterized protein</fullName>
    </submittedName>
</protein>
<reference evidence="1 2" key="1">
    <citation type="journal article" date="2019" name="Commun. Biol.">
        <title>The bagworm genome reveals a unique fibroin gene that provides high tensile strength.</title>
        <authorList>
            <person name="Kono N."/>
            <person name="Nakamura H."/>
            <person name="Ohtoshi R."/>
            <person name="Tomita M."/>
            <person name="Numata K."/>
            <person name="Arakawa K."/>
        </authorList>
    </citation>
    <scope>NUCLEOTIDE SEQUENCE [LARGE SCALE GENOMIC DNA]</scope>
</reference>
<sequence>MYFDHERFSGSDDAAGSVSSTISVREALTMRLNDIQLSGDPSQNHKQTASVRRPLGAWRTCAPEIPGLALGRTSLRERIIKTAPLS</sequence>
<comment type="caution">
    <text evidence="1">The sequence shown here is derived from an EMBL/GenBank/DDBJ whole genome shotgun (WGS) entry which is preliminary data.</text>
</comment>
<organism evidence="1 2">
    <name type="scientific">Eumeta variegata</name>
    <name type="common">Bagworm moth</name>
    <name type="synonym">Eumeta japonica</name>
    <dbReference type="NCBI Taxonomy" id="151549"/>
    <lineage>
        <taxon>Eukaryota</taxon>
        <taxon>Metazoa</taxon>
        <taxon>Ecdysozoa</taxon>
        <taxon>Arthropoda</taxon>
        <taxon>Hexapoda</taxon>
        <taxon>Insecta</taxon>
        <taxon>Pterygota</taxon>
        <taxon>Neoptera</taxon>
        <taxon>Endopterygota</taxon>
        <taxon>Lepidoptera</taxon>
        <taxon>Glossata</taxon>
        <taxon>Ditrysia</taxon>
        <taxon>Tineoidea</taxon>
        <taxon>Psychidae</taxon>
        <taxon>Oiketicinae</taxon>
        <taxon>Eumeta</taxon>
    </lineage>
</organism>
<dbReference type="EMBL" id="BGZK01000009">
    <property type="protein sequence ID" value="GBP03178.1"/>
    <property type="molecule type" value="Genomic_DNA"/>
</dbReference>
<accession>A0A4C1SPM0</accession>
<evidence type="ECO:0000313" key="1">
    <source>
        <dbReference type="EMBL" id="GBP03178.1"/>
    </source>
</evidence>